<feature type="compositionally biased region" description="Polar residues" evidence="1">
    <location>
        <begin position="278"/>
        <end position="296"/>
    </location>
</feature>
<keyword evidence="4" id="KW-1185">Reference proteome</keyword>
<feature type="region of interest" description="Disordered" evidence="1">
    <location>
        <begin position="179"/>
        <end position="296"/>
    </location>
</feature>
<feature type="compositionally biased region" description="Polar residues" evidence="1">
    <location>
        <begin position="224"/>
        <end position="236"/>
    </location>
</feature>
<feature type="domain" description="PH" evidence="2">
    <location>
        <begin position="31"/>
        <end position="136"/>
    </location>
</feature>
<dbReference type="InParanoid" id="A0A1Z5JJ96"/>
<accession>A0A1Z5JJ96</accession>
<organism evidence="3 4">
    <name type="scientific">Fistulifera solaris</name>
    <name type="common">Oleaginous diatom</name>
    <dbReference type="NCBI Taxonomy" id="1519565"/>
    <lineage>
        <taxon>Eukaryota</taxon>
        <taxon>Sar</taxon>
        <taxon>Stramenopiles</taxon>
        <taxon>Ochrophyta</taxon>
        <taxon>Bacillariophyta</taxon>
        <taxon>Bacillariophyceae</taxon>
        <taxon>Bacillariophycidae</taxon>
        <taxon>Naviculales</taxon>
        <taxon>Naviculaceae</taxon>
        <taxon>Fistulifera</taxon>
    </lineage>
</organism>
<gene>
    <name evidence="3" type="ORF">FisN_8Hh077</name>
</gene>
<evidence type="ECO:0000256" key="1">
    <source>
        <dbReference type="SAM" id="MobiDB-lite"/>
    </source>
</evidence>
<dbReference type="Proteomes" id="UP000198406">
    <property type="component" value="Unassembled WGS sequence"/>
</dbReference>
<reference evidence="3 4" key="1">
    <citation type="journal article" date="2015" name="Plant Cell">
        <title>Oil accumulation by the oleaginous diatom Fistulifera solaris as revealed by the genome and transcriptome.</title>
        <authorList>
            <person name="Tanaka T."/>
            <person name="Maeda Y."/>
            <person name="Veluchamy A."/>
            <person name="Tanaka M."/>
            <person name="Abida H."/>
            <person name="Marechal E."/>
            <person name="Bowler C."/>
            <person name="Muto M."/>
            <person name="Sunaga Y."/>
            <person name="Tanaka M."/>
            <person name="Yoshino T."/>
            <person name="Taniguchi T."/>
            <person name="Fukuda Y."/>
            <person name="Nemoto M."/>
            <person name="Matsumoto M."/>
            <person name="Wong P.S."/>
            <person name="Aburatani S."/>
            <person name="Fujibuchi W."/>
        </authorList>
    </citation>
    <scope>NUCLEOTIDE SEQUENCE [LARGE SCALE GENOMIC DNA]</scope>
    <source>
        <strain evidence="3 4">JPCC DA0580</strain>
    </source>
</reference>
<dbReference type="AlphaFoldDB" id="A0A1Z5JJ96"/>
<proteinExistence type="predicted"/>
<comment type="caution">
    <text evidence="3">The sequence shown here is derived from an EMBL/GenBank/DDBJ whole genome shotgun (WGS) entry which is preliminary data.</text>
</comment>
<protein>
    <recommendedName>
        <fullName evidence="2">PH domain-containing protein</fullName>
    </recommendedName>
</protein>
<dbReference type="OrthoDB" id="47455at2759"/>
<evidence type="ECO:0000313" key="3">
    <source>
        <dbReference type="EMBL" id="GAX14087.1"/>
    </source>
</evidence>
<dbReference type="EMBL" id="BDSP01000075">
    <property type="protein sequence ID" value="GAX14087.1"/>
    <property type="molecule type" value="Genomic_DNA"/>
</dbReference>
<feature type="compositionally biased region" description="Low complexity" evidence="1">
    <location>
        <begin position="210"/>
        <end position="223"/>
    </location>
</feature>
<evidence type="ECO:0000259" key="2">
    <source>
        <dbReference type="PROSITE" id="PS50003"/>
    </source>
</evidence>
<dbReference type="InterPro" id="IPR001849">
    <property type="entry name" value="PH_domain"/>
</dbReference>
<name>A0A1Z5JJ96_FISSO</name>
<evidence type="ECO:0000313" key="4">
    <source>
        <dbReference type="Proteomes" id="UP000198406"/>
    </source>
</evidence>
<dbReference type="PROSITE" id="PS50003">
    <property type="entry name" value="PH_DOMAIN"/>
    <property type="match status" value="1"/>
</dbReference>
<sequence>MNHRNDDDWLSSSQKSASSQHYFQTFPPESQFIAQGTLEQLRRSKLTRIWKPVLVSLMKQGSPIVIIQRAETRQTLHQFPIEAVGQVEFNEDDALSAGEHRFVIRLAAAEDDIVLRCPRNREAARNWVSTLRLVGQLLQTTTTPTIPQVPEDNNLISFDDPVRPMPRVSQPILPLHQQRPLHHQQPPPNFHHSQHLQHRNFPHPQQSTFPQQHYHYPQHYPQPSWNNRPPQYSSPAMQPPATMHRPAAVPATRIHSAPVSQPVRPSPLPTPPLKAQSLHRSSSAPPDLKTTTTSQKTPCLTPAQLKERVTRDWALRPPAYQCLRDLSQLLPTLHHNFALVAHHAYFDTWPQKRSNMKHVRFFLHPDKWPRDMSTEQTCLLKLLWDVINDAWEIQQQQVGDEK</sequence>
<feature type="compositionally biased region" description="Basic residues" evidence="1">
    <location>
        <begin position="192"/>
        <end position="201"/>
    </location>
</feature>